<name>A0ABP0TQF6_9BRYO</name>
<evidence type="ECO:0000313" key="1">
    <source>
        <dbReference type="EMBL" id="CAK9202452.1"/>
    </source>
</evidence>
<protein>
    <submittedName>
        <fullName evidence="1">Uncharacterized protein</fullName>
    </submittedName>
</protein>
<sequence length="163" mass="17620">MSGRFLEPLVVAFTGGLNSHGLEPGAHRQPVVEGQSGERFNLAGMRIVPHSGNDPANRRVVQTQVLDEGDDAGGVMFFPGILVPSLGGVSEEGGVAHVARRLPVPVPRIPREVRDESRLKNPIDWRFLTWLEQILCDPERGSMAVLGEDSDRLVPLKGDDGAV</sequence>
<accession>A0ABP0TQF6</accession>
<dbReference type="EMBL" id="OZ019905">
    <property type="protein sequence ID" value="CAK9202452.1"/>
    <property type="molecule type" value="Genomic_DNA"/>
</dbReference>
<dbReference type="Proteomes" id="UP001497512">
    <property type="component" value="Chromosome 13"/>
</dbReference>
<evidence type="ECO:0000313" key="2">
    <source>
        <dbReference type="Proteomes" id="UP001497512"/>
    </source>
</evidence>
<proteinExistence type="predicted"/>
<organism evidence="1 2">
    <name type="scientific">Sphagnum troendelagicum</name>
    <dbReference type="NCBI Taxonomy" id="128251"/>
    <lineage>
        <taxon>Eukaryota</taxon>
        <taxon>Viridiplantae</taxon>
        <taxon>Streptophyta</taxon>
        <taxon>Embryophyta</taxon>
        <taxon>Bryophyta</taxon>
        <taxon>Sphagnophytina</taxon>
        <taxon>Sphagnopsida</taxon>
        <taxon>Sphagnales</taxon>
        <taxon>Sphagnaceae</taxon>
        <taxon>Sphagnum</taxon>
    </lineage>
</organism>
<keyword evidence="2" id="KW-1185">Reference proteome</keyword>
<gene>
    <name evidence="1" type="ORF">CSSPTR1EN2_LOCUS6414</name>
</gene>
<reference evidence="1" key="1">
    <citation type="submission" date="2024-02" db="EMBL/GenBank/DDBJ databases">
        <authorList>
            <consortium name="ELIXIR-Norway"/>
            <consortium name="Elixir Norway"/>
        </authorList>
    </citation>
    <scope>NUCLEOTIDE SEQUENCE</scope>
</reference>